<evidence type="ECO:0000313" key="5">
    <source>
        <dbReference type="EMBL" id="GAA4702631.1"/>
    </source>
</evidence>
<keyword evidence="2" id="KW-0804">Transcription</keyword>
<evidence type="ECO:0000256" key="3">
    <source>
        <dbReference type="SAM" id="Phobius"/>
    </source>
</evidence>
<keyword evidence="3" id="KW-0812">Transmembrane</keyword>
<organism evidence="5 6">
    <name type="scientific">Promicromonospora umidemergens</name>
    <dbReference type="NCBI Taxonomy" id="629679"/>
    <lineage>
        <taxon>Bacteria</taxon>
        <taxon>Bacillati</taxon>
        <taxon>Actinomycetota</taxon>
        <taxon>Actinomycetes</taxon>
        <taxon>Micrococcales</taxon>
        <taxon>Promicromonosporaceae</taxon>
        <taxon>Promicromonospora</taxon>
    </lineage>
</organism>
<dbReference type="InterPro" id="IPR027383">
    <property type="entry name" value="Znf_put"/>
</dbReference>
<gene>
    <name evidence="5" type="ORF">GCM10023198_24870</name>
</gene>
<name>A0ABP8XA63_9MICO</name>
<protein>
    <recommendedName>
        <fullName evidence="4">Putative zinc-finger domain-containing protein</fullName>
    </recommendedName>
</protein>
<sequence length="268" mass="26844">MTTGRCAALRDALTEVALGVADGTTRGTVLAHLATCERCRDDLASLAAAADELLLLVPEREPSAGFEGRVLARLTSDGSARPAGSPALADGRVPPVGPAALRRHRARTAVLAGALGVGLLGVGGTGVWVATEPDRDLAAAYRTTLDTADGRYLAAADLTTDGESGGPARPVGTVFLYEGNPSWAYVVVRDGTAPSYTVTVTVATGTAADDGAGAAPGTREVTLGSCVVDAGTCSAGGVLDVAVHGVVTIRLTAPDGETWATAAPRTPS</sequence>
<dbReference type="InterPro" id="IPR041916">
    <property type="entry name" value="Anti_sigma_zinc_sf"/>
</dbReference>
<feature type="domain" description="Putative zinc-finger" evidence="4">
    <location>
        <begin position="6"/>
        <end position="40"/>
    </location>
</feature>
<comment type="caution">
    <text evidence="5">The sequence shown here is derived from an EMBL/GenBank/DDBJ whole genome shotgun (WGS) entry which is preliminary data.</text>
</comment>
<keyword evidence="6" id="KW-1185">Reference proteome</keyword>
<reference evidence="6" key="1">
    <citation type="journal article" date="2019" name="Int. J. Syst. Evol. Microbiol.">
        <title>The Global Catalogue of Microorganisms (GCM) 10K type strain sequencing project: providing services to taxonomists for standard genome sequencing and annotation.</title>
        <authorList>
            <consortium name="The Broad Institute Genomics Platform"/>
            <consortium name="The Broad Institute Genome Sequencing Center for Infectious Disease"/>
            <person name="Wu L."/>
            <person name="Ma J."/>
        </authorList>
    </citation>
    <scope>NUCLEOTIDE SEQUENCE [LARGE SCALE GENOMIC DNA]</scope>
    <source>
        <strain evidence="6">JCM 17975</strain>
    </source>
</reference>
<proteinExistence type="predicted"/>
<feature type="transmembrane region" description="Helical" evidence="3">
    <location>
        <begin position="109"/>
        <end position="130"/>
    </location>
</feature>
<keyword evidence="3" id="KW-1133">Transmembrane helix</keyword>
<dbReference type="RefSeq" id="WP_253867484.1">
    <property type="nucleotide sequence ID" value="NZ_BAABHM010000011.1"/>
</dbReference>
<accession>A0ABP8XA63</accession>
<evidence type="ECO:0000313" key="6">
    <source>
        <dbReference type="Proteomes" id="UP001500843"/>
    </source>
</evidence>
<dbReference type="Gene3D" id="1.10.10.1320">
    <property type="entry name" value="Anti-sigma factor, zinc-finger domain"/>
    <property type="match status" value="1"/>
</dbReference>
<evidence type="ECO:0000256" key="1">
    <source>
        <dbReference type="ARBA" id="ARBA00023015"/>
    </source>
</evidence>
<keyword evidence="1" id="KW-0805">Transcription regulation</keyword>
<evidence type="ECO:0000259" key="4">
    <source>
        <dbReference type="Pfam" id="PF13490"/>
    </source>
</evidence>
<dbReference type="EMBL" id="BAABHM010000011">
    <property type="protein sequence ID" value="GAA4702631.1"/>
    <property type="molecule type" value="Genomic_DNA"/>
</dbReference>
<dbReference type="Proteomes" id="UP001500843">
    <property type="component" value="Unassembled WGS sequence"/>
</dbReference>
<evidence type="ECO:0000256" key="2">
    <source>
        <dbReference type="ARBA" id="ARBA00023163"/>
    </source>
</evidence>
<dbReference type="Pfam" id="PF13490">
    <property type="entry name" value="zf-HC2"/>
    <property type="match status" value="1"/>
</dbReference>
<keyword evidence="3" id="KW-0472">Membrane</keyword>